<dbReference type="EMBL" id="JARPMG010000009">
    <property type="protein sequence ID" value="KAJ8098154.1"/>
    <property type="molecule type" value="Genomic_DNA"/>
</dbReference>
<dbReference type="GO" id="GO:0016491">
    <property type="term" value="F:oxidoreductase activity"/>
    <property type="evidence" value="ECO:0007669"/>
    <property type="project" value="UniProtKB-KW"/>
</dbReference>
<reference evidence="3" key="1">
    <citation type="submission" date="2023-03" db="EMBL/GenBank/DDBJ databases">
        <title>Near-Complete genome sequence of Lipomyces tetrasporous NRRL Y-64009, an oleaginous yeast capable of growing on lignocellulosic hydrolysates.</title>
        <authorList>
            <consortium name="Lawrence Berkeley National Laboratory"/>
            <person name="Jagtap S.S."/>
            <person name="Liu J.-J."/>
            <person name="Walukiewicz H.E."/>
            <person name="Pangilinan J."/>
            <person name="Lipzen A."/>
            <person name="Ahrendt S."/>
            <person name="Koriabine M."/>
            <person name="Cobaugh K."/>
            <person name="Salamov A."/>
            <person name="Yoshinaga Y."/>
            <person name="Ng V."/>
            <person name="Daum C."/>
            <person name="Grigoriev I.V."/>
            <person name="Slininger P.J."/>
            <person name="Dien B.S."/>
            <person name="Jin Y.-S."/>
            <person name="Rao C.V."/>
        </authorList>
    </citation>
    <scope>NUCLEOTIDE SEQUENCE</scope>
    <source>
        <strain evidence="3">NRRL Y-64009</strain>
    </source>
</reference>
<gene>
    <name evidence="3" type="ORF">POJ06DRAFT_239889</name>
</gene>
<dbReference type="PANTHER" id="PTHR43669">
    <property type="entry name" value="5-KETO-D-GLUCONATE 5-REDUCTASE"/>
    <property type="match status" value="1"/>
</dbReference>
<dbReference type="Pfam" id="PF00106">
    <property type="entry name" value="adh_short"/>
    <property type="match status" value="1"/>
</dbReference>
<evidence type="ECO:0000256" key="2">
    <source>
        <dbReference type="ARBA" id="ARBA00023002"/>
    </source>
</evidence>
<dbReference type="Proteomes" id="UP001217417">
    <property type="component" value="Unassembled WGS sequence"/>
</dbReference>
<evidence type="ECO:0008006" key="5">
    <source>
        <dbReference type="Google" id="ProtNLM"/>
    </source>
</evidence>
<dbReference type="PANTHER" id="PTHR43669:SF4">
    <property type="entry name" value="SHORT-CHAIN DEHYDROGENASE"/>
    <property type="match status" value="1"/>
</dbReference>
<proteinExistence type="inferred from homology"/>
<evidence type="ECO:0000256" key="1">
    <source>
        <dbReference type="ARBA" id="ARBA00006484"/>
    </source>
</evidence>
<name>A0AAD7VR16_9ASCO</name>
<organism evidence="3 4">
    <name type="scientific">Lipomyces tetrasporus</name>
    <dbReference type="NCBI Taxonomy" id="54092"/>
    <lineage>
        <taxon>Eukaryota</taxon>
        <taxon>Fungi</taxon>
        <taxon>Dikarya</taxon>
        <taxon>Ascomycota</taxon>
        <taxon>Saccharomycotina</taxon>
        <taxon>Lipomycetes</taxon>
        <taxon>Lipomycetales</taxon>
        <taxon>Lipomycetaceae</taxon>
        <taxon>Lipomyces</taxon>
    </lineage>
</organism>
<keyword evidence="2" id="KW-0560">Oxidoreductase</keyword>
<dbReference type="Gene3D" id="3.40.50.720">
    <property type="entry name" value="NAD(P)-binding Rossmann-like Domain"/>
    <property type="match status" value="1"/>
</dbReference>
<evidence type="ECO:0000313" key="3">
    <source>
        <dbReference type="EMBL" id="KAJ8098154.1"/>
    </source>
</evidence>
<accession>A0AAD7VR16</accession>
<dbReference type="InterPro" id="IPR036291">
    <property type="entry name" value="NAD(P)-bd_dom_sf"/>
</dbReference>
<comment type="caution">
    <text evidence="3">The sequence shown here is derived from an EMBL/GenBank/DDBJ whole genome shotgun (WGS) entry which is preliminary data.</text>
</comment>
<dbReference type="GeneID" id="80881229"/>
<sequence>MVSKIALVLGAGPNIGHEVTKKFAANGYKIATVNRSGGGPSQYFKIKADLKDPQAVPGAFEQVRNALGEPDVVIYNATARRFLPDGDAFSLAISEFEEDLAINVSSLYATIHEAVKGWKSTSVSPKTFIFTGNALNVSGALPTLLTYGLGKTAGAHLIDAAAKSYGSDGYKFYYVDERTPDGGPVKNDRDGNAHAEIYFQLAEEPEQGPWDYTFVKSKGFSKFESDD</sequence>
<keyword evidence="4" id="KW-1185">Reference proteome</keyword>
<protein>
    <recommendedName>
        <fullName evidence="5">Short-chain dehydrogenase</fullName>
    </recommendedName>
</protein>
<dbReference type="AlphaFoldDB" id="A0AAD7VR16"/>
<evidence type="ECO:0000313" key="4">
    <source>
        <dbReference type="Proteomes" id="UP001217417"/>
    </source>
</evidence>
<comment type="similarity">
    <text evidence="1">Belongs to the short-chain dehydrogenases/reductases (SDR) family.</text>
</comment>
<dbReference type="RefSeq" id="XP_056041604.1">
    <property type="nucleotide sequence ID" value="XM_056186063.1"/>
</dbReference>
<dbReference type="SUPFAM" id="SSF51735">
    <property type="entry name" value="NAD(P)-binding Rossmann-fold domains"/>
    <property type="match status" value="1"/>
</dbReference>
<dbReference type="InterPro" id="IPR002347">
    <property type="entry name" value="SDR_fam"/>
</dbReference>